<dbReference type="InterPro" id="IPR052376">
    <property type="entry name" value="Oxidative_Scav/Glycosyltrans"/>
</dbReference>
<dbReference type="InterPro" id="IPR056003">
    <property type="entry name" value="CT398_CC_hairpin"/>
</dbReference>
<evidence type="ECO:0000259" key="2">
    <source>
        <dbReference type="Pfam" id="PF02591"/>
    </source>
</evidence>
<dbReference type="Pfam" id="PF02591">
    <property type="entry name" value="Zn_ribbon_9"/>
    <property type="match status" value="1"/>
</dbReference>
<name>A0A8J6I137_9FIRM</name>
<dbReference type="InterPro" id="IPR003743">
    <property type="entry name" value="Zf-RING_7"/>
</dbReference>
<evidence type="ECO:0008006" key="6">
    <source>
        <dbReference type="Google" id="ProtNLM"/>
    </source>
</evidence>
<feature type="domain" description="C4-type zinc ribbon" evidence="2">
    <location>
        <begin position="205"/>
        <end position="236"/>
    </location>
</feature>
<sequence length="242" mass="27801">MMDKKRDLSLLYRYQEARRRLAACVDELAAWEGRRVLADLENQVLTAREEVEQIQNERTRLKMENRRLEGECRDYEAQLRDLETTLYSGKISAPKELEQLQRRIAEYQTAKAAREETILNQLYLLETKEQELAQAQKQVEALQTKLTAAAEEVAQRVNSLQKRCTELEKEVADLERALPESLLGFYQRSAKALKGIVVVPVKEKTCGFCHMIIPPAVLEKVKKGDSGVTLCENCGRGLFEER</sequence>
<feature type="coiled-coil region" evidence="1">
    <location>
        <begin position="14"/>
        <end position="177"/>
    </location>
</feature>
<dbReference type="Gene3D" id="1.10.287.1490">
    <property type="match status" value="1"/>
</dbReference>
<feature type="domain" description="CT398-like coiled coil hairpin" evidence="3">
    <location>
        <begin position="41"/>
        <end position="190"/>
    </location>
</feature>
<dbReference type="PANTHER" id="PTHR39082:SF1">
    <property type="entry name" value="SCAVENGER RECEPTOR CLASS A MEMBER 3"/>
    <property type="match status" value="1"/>
</dbReference>
<proteinExistence type="predicted"/>
<dbReference type="Proteomes" id="UP000657177">
    <property type="component" value="Unassembled WGS sequence"/>
</dbReference>
<dbReference type="EMBL" id="JAAKDE010000004">
    <property type="protein sequence ID" value="MBA2132374.1"/>
    <property type="molecule type" value="Genomic_DNA"/>
</dbReference>
<evidence type="ECO:0000313" key="5">
    <source>
        <dbReference type="Proteomes" id="UP000657177"/>
    </source>
</evidence>
<gene>
    <name evidence="4" type="ORF">G5B42_02265</name>
</gene>
<organism evidence="4 5">
    <name type="scientific">Capillibacterium thermochitinicola</name>
    <dbReference type="NCBI Taxonomy" id="2699427"/>
    <lineage>
        <taxon>Bacteria</taxon>
        <taxon>Bacillati</taxon>
        <taxon>Bacillota</taxon>
        <taxon>Capillibacterium</taxon>
    </lineage>
</organism>
<dbReference type="AlphaFoldDB" id="A0A8J6I137"/>
<dbReference type="Pfam" id="PF24481">
    <property type="entry name" value="CT398_CC"/>
    <property type="match status" value="1"/>
</dbReference>
<protein>
    <recommendedName>
        <fullName evidence="6">C4-type zinc ribbon domain-containing protein</fullName>
    </recommendedName>
</protein>
<evidence type="ECO:0000259" key="3">
    <source>
        <dbReference type="Pfam" id="PF24481"/>
    </source>
</evidence>
<evidence type="ECO:0000313" key="4">
    <source>
        <dbReference type="EMBL" id="MBA2132374.1"/>
    </source>
</evidence>
<reference evidence="4" key="1">
    <citation type="submission" date="2020-06" db="EMBL/GenBank/DDBJ databases">
        <title>Novel chitinolytic bacterium.</title>
        <authorList>
            <person name="Ungkulpasvich U."/>
            <person name="Kosugi A."/>
            <person name="Uke A."/>
        </authorList>
    </citation>
    <scope>NUCLEOTIDE SEQUENCE</scope>
    <source>
        <strain evidence="4">UUS1-1</strain>
    </source>
</reference>
<comment type="caution">
    <text evidence="4">The sequence shown here is derived from an EMBL/GenBank/DDBJ whole genome shotgun (WGS) entry which is preliminary data.</text>
</comment>
<evidence type="ECO:0000256" key="1">
    <source>
        <dbReference type="SAM" id="Coils"/>
    </source>
</evidence>
<keyword evidence="5" id="KW-1185">Reference proteome</keyword>
<accession>A0A8J6I137</accession>
<dbReference type="PANTHER" id="PTHR39082">
    <property type="entry name" value="PHOSPHOLIPASE C-BETA-2-RELATED"/>
    <property type="match status" value="1"/>
</dbReference>
<keyword evidence="1" id="KW-0175">Coiled coil</keyword>